<keyword evidence="9" id="KW-1185">Reference proteome</keyword>
<feature type="domain" description="DUF1592" evidence="5">
    <location>
        <begin position="424"/>
        <end position="551"/>
    </location>
</feature>
<evidence type="ECO:0000313" key="9">
    <source>
        <dbReference type="Proteomes" id="UP000317318"/>
    </source>
</evidence>
<dbReference type="InterPro" id="IPR011478">
    <property type="entry name" value="DUF1585"/>
</dbReference>
<accession>A0A517QXM2</accession>
<feature type="domain" description="Cytochrome C Planctomycete-type" evidence="6">
    <location>
        <begin position="37"/>
        <end position="84"/>
    </location>
</feature>
<dbReference type="InterPro" id="IPR011429">
    <property type="entry name" value="Cyt_c_Planctomycete-type"/>
</dbReference>
<dbReference type="Pfam" id="PF07637">
    <property type="entry name" value="PSD5"/>
    <property type="match status" value="1"/>
</dbReference>
<feature type="domain" description="DUF1587" evidence="3">
    <location>
        <begin position="117"/>
        <end position="179"/>
    </location>
</feature>
<feature type="domain" description="DUF1595" evidence="7">
    <location>
        <begin position="359"/>
        <end position="418"/>
    </location>
</feature>
<dbReference type="Proteomes" id="UP000317318">
    <property type="component" value="Chromosome"/>
</dbReference>
<evidence type="ECO:0000259" key="6">
    <source>
        <dbReference type="Pfam" id="PF07635"/>
    </source>
</evidence>
<evidence type="ECO:0000259" key="4">
    <source>
        <dbReference type="Pfam" id="PF07627"/>
    </source>
</evidence>
<feature type="signal peptide" evidence="1">
    <location>
        <begin position="1"/>
        <end position="22"/>
    </location>
</feature>
<evidence type="ECO:0000259" key="5">
    <source>
        <dbReference type="Pfam" id="PF07631"/>
    </source>
</evidence>
<dbReference type="Pfam" id="PF07627">
    <property type="entry name" value="PSCyt3"/>
    <property type="match status" value="1"/>
</dbReference>
<sequence precursor="true">MRTRLLLTSLFAAFAFSPLCYGGEIPATARTFLSGHCIDCHGSVEPEAGLNLTAIDANLADEKTLAKWIAIHDRVQAGEMPPEESTQPVESERRQFLNSLKQPLATADEKSSEVMLRRLNRREYEYTVCDLFSIDVDVKDMLPEDGSSHGFTTVGESLSISTEQMEAYLAAADVIFDATIGPPKPPTSQLRTDLLTDNVPSYLKDKKIRIMDDGIVMFNRNQAAGKFSDLSTKQPGLYRVKIRAKAFQSDRPLSVSVHVGDVITNRRGKHLVGYFDVHPGDDWTIIEFTDRFDRYDAFEVKPYGTSLGYKSDANTTTIPGVKVGETEIEGPLNPVWPPESRAKLLDGIDPTKATVSDIERILTRVLPQLFRRDATQSEIAAYVGLANEVLAKKRPWIDGLKVSLKAALCSPEFLFLEEPSEGELSDVALASRLSYMLWRSLPDEELLALAEQNRLGEPQVLRDQVERMLADKKAERFVTDFTGQWLELYEIDFTEPDGSLYPEYDELLRMSMLEETHRFFEKILTENLSVSNFIDSDWLIINERLATLYDIDGVESVELREVKLPSDSLRGGLLTQASILKVTANGTNTSPVLRGTWVLERIVGKPAPPPPSNVAAVEPDTRGAKTLRELLAKHRDDPSCARCHDAIDPPGFALESFDVIGGYRDWYRSLTSGDRVKATYGPAGVKRVAYRKGLDVDPTGELKGRGRFSDIRQFKELLMQDPDQITHCLIEKLLVFGTGRELSFSDRDEVDRLVAAVRADGNGLRTLLHHVTQSEVFQSP</sequence>
<dbReference type="Pfam" id="PF07624">
    <property type="entry name" value="PSD2"/>
    <property type="match status" value="1"/>
</dbReference>
<evidence type="ECO:0000259" key="2">
    <source>
        <dbReference type="Pfam" id="PF07624"/>
    </source>
</evidence>
<dbReference type="EMBL" id="CP036268">
    <property type="protein sequence ID" value="QDT36402.1"/>
    <property type="molecule type" value="Genomic_DNA"/>
</dbReference>
<evidence type="ECO:0008006" key="10">
    <source>
        <dbReference type="Google" id="ProtNLM"/>
    </source>
</evidence>
<evidence type="ECO:0000259" key="3">
    <source>
        <dbReference type="Pfam" id="PF07626"/>
    </source>
</evidence>
<dbReference type="Pfam" id="PF07631">
    <property type="entry name" value="PSD4"/>
    <property type="match status" value="1"/>
</dbReference>
<dbReference type="OrthoDB" id="175242at2"/>
<reference evidence="8 9" key="1">
    <citation type="submission" date="2019-02" db="EMBL/GenBank/DDBJ databases">
        <title>Deep-cultivation of Planctomycetes and their phenomic and genomic characterization uncovers novel biology.</title>
        <authorList>
            <person name="Wiegand S."/>
            <person name="Jogler M."/>
            <person name="Boedeker C."/>
            <person name="Pinto D."/>
            <person name="Vollmers J."/>
            <person name="Rivas-Marin E."/>
            <person name="Kohn T."/>
            <person name="Peeters S.H."/>
            <person name="Heuer A."/>
            <person name="Rast P."/>
            <person name="Oberbeckmann S."/>
            <person name="Bunk B."/>
            <person name="Jeske O."/>
            <person name="Meyerdierks A."/>
            <person name="Storesund J.E."/>
            <person name="Kallscheuer N."/>
            <person name="Luecker S."/>
            <person name="Lage O.M."/>
            <person name="Pohl T."/>
            <person name="Merkel B.J."/>
            <person name="Hornburger P."/>
            <person name="Mueller R.-W."/>
            <person name="Bruemmer F."/>
            <person name="Labrenz M."/>
            <person name="Spormann A.M."/>
            <person name="Op den Camp H."/>
            <person name="Overmann J."/>
            <person name="Amann R."/>
            <person name="Jetten M.S.M."/>
            <person name="Mascher T."/>
            <person name="Medema M.H."/>
            <person name="Devos D.P."/>
            <person name="Kaster A.-K."/>
            <person name="Ovreas L."/>
            <person name="Rohde M."/>
            <person name="Galperin M.Y."/>
            <person name="Jogler C."/>
        </authorList>
    </citation>
    <scope>NUCLEOTIDE SEQUENCE [LARGE SCALE GENOMIC DNA]</scope>
    <source>
        <strain evidence="8 9">Pan189</strain>
    </source>
</reference>
<dbReference type="InterPro" id="IPR013036">
    <property type="entry name" value="DUF1587"/>
</dbReference>
<evidence type="ECO:0000259" key="7">
    <source>
        <dbReference type="Pfam" id="PF07637"/>
    </source>
</evidence>
<dbReference type="InterPro" id="IPR013042">
    <property type="entry name" value="DUF1592"/>
</dbReference>
<gene>
    <name evidence="8" type="ORF">Pan189_07580</name>
</gene>
<name>A0A517QXM2_9PLAN</name>
<dbReference type="InterPro" id="IPR013043">
    <property type="entry name" value="DUF1595"/>
</dbReference>
<dbReference type="KEGG" id="svp:Pan189_07580"/>
<dbReference type="AlphaFoldDB" id="A0A517QXM2"/>
<proteinExistence type="predicted"/>
<protein>
    <recommendedName>
        <fullName evidence="10">Planctomycete cytochrome C</fullName>
    </recommendedName>
</protein>
<organism evidence="8 9">
    <name type="scientific">Stratiformator vulcanicus</name>
    <dbReference type="NCBI Taxonomy" id="2527980"/>
    <lineage>
        <taxon>Bacteria</taxon>
        <taxon>Pseudomonadati</taxon>
        <taxon>Planctomycetota</taxon>
        <taxon>Planctomycetia</taxon>
        <taxon>Planctomycetales</taxon>
        <taxon>Planctomycetaceae</taxon>
        <taxon>Stratiformator</taxon>
    </lineage>
</organism>
<dbReference type="Pfam" id="PF07626">
    <property type="entry name" value="PSD3"/>
    <property type="match status" value="1"/>
</dbReference>
<dbReference type="InterPro" id="IPR013039">
    <property type="entry name" value="DUF1588"/>
</dbReference>
<dbReference type="RefSeq" id="WP_145362609.1">
    <property type="nucleotide sequence ID" value="NZ_CP036268.1"/>
</dbReference>
<keyword evidence="1" id="KW-0732">Signal</keyword>
<evidence type="ECO:0000313" key="8">
    <source>
        <dbReference type="EMBL" id="QDT36402.1"/>
    </source>
</evidence>
<feature type="domain" description="DUF1585" evidence="2">
    <location>
        <begin position="707"/>
        <end position="777"/>
    </location>
</feature>
<dbReference type="Pfam" id="PF07635">
    <property type="entry name" value="PSCyt1"/>
    <property type="match status" value="1"/>
</dbReference>
<evidence type="ECO:0000256" key="1">
    <source>
        <dbReference type="SAM" id="SignalP"/>
    </source>
</evidence>
<feature type="chain" id="PRO_5022066557" description="Planctomycete cytochrome C" evidence="1">
    <location>
        <begin position="23"/>
        <end position="780"/>
    </location>
</feature>
<feature type="domain" description="DUF1588" evidence="4">
    <location>
        <begin position="570"/>
        <end position="665"/>
    </location>
</feature>